<evidence type="ECO:0000256" key="1">
    <source>
        <dbReference type="SAM" id="Phobius"/>
    </source>
</evidence>
<accession>A0A1M6VWG2</accession>
<evidence type="ECO:0000313" key="2">
    <source>
        <dbReference type="EMBL" id="SHK85779.1"/>
    </source>
</evidence>
<dbReference type="RefSeq" id="WP_139241226.1">
    <property type="nucleotide sequence ID" value="NZ_FRAC01000018.1"/>
</dbReference>
<organism evidence="2 3">
    <name type="scientific">Anaerocolumna jejuensis DSM 15929</name>
    <dbReference type="NCBI Taxonomy" id="1121322"/>
    <lineage>
        <taxon>Bacteria</taxon>
        <taxon>Bacillati</taxon>
        <taxon>Bacillota</taxon>
        <taxon>Clostridia</taxon>
        <taxon>Lachnospirales</taxon>
        <taxon>Lachnospiraceae</taxon>
        <taxon>Anaerocolumna</taxon>
    </lineage>
</organism>
<keyword evidence="3" id="KW-1185">Reference proteome</keyword>
<protein>
    <submittedName>
        <fullName evidence="2">Uncharacterized protein</fullName>
    </submittedName>
</protein>
<sequence>MKLHESETIELRENFTSKFKNEIMAFANTNDGTTSATASEDAVRETLLKAIIHREFSFRGSTIINLFFVWIFDILMVLLQFSS</sequence>
<keyword evidence="1" id="KW-1133">Transmembrane helix</keyword>
<keyword evidence="1" id="KW-0472">Membrane</keyword>
<keyword evidence="1" id="KW-0812">Transmembrane</keyword>
<gene>
    <name evidence="2" type="ORF">SAMN02745136_03536</name>
</gene>
<feature type="transmembrane region" description="Helical" evidence="1">
    <location>
        <begin position="63"/>
        <end position="81"/>
    </location>
</feature>
<name>A0A1M6VWG2_9FIRM</name>
<proteinExistence type="predicted"/>
<reference evidence="2 3" key="1">
    <citation type="submission" date="2016-11" db="EMBL/GenBank/DDBJ databases">
        <authorList>
            <person name="Jaros S."/>
            <person name="Januszkiewicz K."/>
            <person name="Wedrychowicz H."/>
        </authorList>
    </citation>
    <scope>NUCLEOTIDE SEQUENCE [LARGE SCALE GENOMIC DNA]</scope>
    <source>
        <strain evidence="2 3">DSM 15929</strain>
    </source>
</reference>
<dbReference type="OrthoDB" id="9807907at2"/>
<evidence type="ECO:0000313" key="3">
    <source>
        <dbReference type="Proteomes" id="UP000184386"/>
    </source>
</evidence>
<dbReference type="EMBL" id="FRAC01000018">
    <property type="protein sequence ID" value="SHK85779.1"/>
    <property type="molecule type" value="Genomic_DNA"/>
</dbReference>
<dbReference type="AlphaFoldDB" id="A0A1M6VWG2"/>
<dbReference type="Proteomes" id="UP000184386">
    <property type="component" value="Unassembled WGS sequence"/>
</dbReference>